<keyword evidence="2" id="KW-1185">Reference proteome</keyword>
<proteinExistence type="predicted"/>
<evidence type="ECO:0000313" key="2">
    <source>
        <dbReference type="Proteomes" id="UP001177021"/>
    </source>
</evidence>
<protein>
    <submittedName>
        <fullName evidence="1">Uncharacterized protein</fullName>
    </submittedName>
</protein>
<dbReference type="Proteomes" id="UP001177021">
    <property type="component" value="Unassembled WGS sequence"/>
</dbReference>
<gene>
    <name evidence="1" type="ORF">MILVUS5_LOCUS31671</name>
</gene>
<evidence type="ECO:0000313" key="1">
    <source>
        <dbReference type="EMBL" id="CAJ2666954.1"/>
    </source>
</evidence>
<reference evidence="1" key="1">
    <citation type="submission" date="2023-10" db="EMBL/GenBank/DDBJ databases">
        <authorList>
            <person name="Rodriguez Cubillos JULIANA M."/>
            <person name="De Vega J."/>
        </authorList>
    </citation>
    <scope>NUCLEOTIDE SEQUENCE</scope>
</reference>
<dbReference type="EMBL" id="CASHSV030000513">
    <property type="protein sequence ID" value="CAJ2666954.1"/>
    <property type="molecule type" value="Genomic_DNA"/>
</dbReference>
<accession>A0ACB0LF04</accession>
<comment type="caution">
    <text evidence="1">The sequence shown here is derived from an EMBL/GenBank/DDBJ whole genome shotgun (WGS) entry which is preliminary data.</text>
</comment>
<sequence length="416" mass="47901">MNTEPKNSRCCRGLSEPTPTAFLTEDLIVEIISWLRVKPLMKMKCVSKSFNSIICDPKFVKMHRKRSSRNTLSYLVCYKDDFKKVDEDSVVCSMTNLHNNLPAEDDYSFVPFSVGDLVKNPSMIPSLDDPYYCLIDKDCRKVVGSCNGLVCLLGSSEHQTWFRFWNPATRTISNKLGFLRNVKYRYKLTDWRFTFGYDNSTDTYKVVALLLGNRPWKTVVRVLNFGDNIWRSIPSFPAKPLQVAVSSQISRGFGFNGVHLNGTVNWLAIGRGRSDLFVIVSLDLSTETYKIFCVPRFSLEELKVLPRLCVMMNNLYLYHDVNKTDFVIWIMTKFGDDKSWTRHHLLSSHDLLGLNIKYDLFSSFNIYLNRGIMLFLQDDKAILAHLATGTPLKSILNKKICWLSMNNYVETLVSTR</sequence>
<organism evidence="1 2">
    <name type="scientific">Trifolium pratense</name>
    <name type="common">Red clover</name>
    <dbReference type="NCBI Taxonomy" id="57577"/>
    <lineage>
        <taxon>Eukaryota</taxon>
        <taxon>Viridiplantae</taxon>
        <taxon>Streptophyta</taxon>
        <taxon>Embryophyta</taxon>
        <taxon>Tracheophyta</taxon>
        <taxon>Spermatophyta</taxon>
        <taxon>Magnoliopsida</taxon>
        <taxon>eudicotyledons</taxon>
        <taxon>Gunneridae</taxon>
        <taxon>Pentapetalae</taxon>
        <taxon>rosids</taxon>
        <taxon>fabids</taxon>
        <taxon>Fabales</taxon>
        <taxon>Fabaceae</taxon>
        <taxon>Papilionoideae</taxon>
        <taxon>50 kb inversion clade</taxon>
        <taxon>NPAAA clade</taxon>
        <taxon>Hologalegina</taxon>
        <taxon>IRL clade</taxon>
        <taxon>Trifolieae</taxon>
        <taxon>Trifolium</taxon>
    </lineage>
</organism>
<name>A0ACB0LF04_TRIPR</name>